<gene>
    <name evidence="1" type="ORF">Pmani_022804</name>
</gene>
<dbReference type="AlphaFoldDB" id="A0AAE1U0T3"/>
<dbReference type="EMBL" id="JAWZYT010002299">
    <property type="protein sequence ID" value="KAK4305297.1"/>
    <property type="molecule type" value="Genomic_DNA"/>
</dbReference>
<name>A0AAE1U0T3_9EUCA</name>
<protein>
    <submittedName>
        <fullName evidence="1">Uncharacterized protein</fullName>
    </submittedName>
</protein>
<dbReference type="Proteomes" id="UP001292094">
    <property type="component" value="Unassembled WGS sequence"/>
</dbReference>
<comment type="caution">
    <text evidence="1">The sequence shown here is derived from an EMBL/GenBank/DDBJ whole genome shotgun (WGS) entry which is preliminary data.</text>
</comment>
<evidence type="ECO:0000313" key="2">
    <source>
        <dbReference type="Proteomes" id="UP001292094"/>
    </source>
</evidence>
<organism evidence="1 2">
    <name type="scientific">Petrolisthes manimaculis</name>
    <dbReference type="NCBI Taxonomy" id="1843537"/>
    <lineage>
        <taxon>Eukaryota</taxon>
        <taxon>Metazoa</taxon>
        <taxon>Ecdysozoa</taxon>
        <taxon>Arthropoda</taxon>
        <taxon>Crustacea</taxon>
        <taxon>Multicrustacea</taxon>
        <taxon>Malacostraca</taxon>
        <taxon>Eumalacostraca</taxon>
        <taxon>Eucarida</taxon>
        <taxon>Decapoda</taxon>
        <taxon>Pleocyemata</taxon>
        <taxon>Anomura</taxon>
        <taxon>Galatheoidea</taxon>
        <taxon>Porcellanidae</taxon>
        <taxon>Petrolisthes</taxon>
    </lineage>
</organism>
<sequence>MDCWTPEISHYFHGMTHHAPGMSQLVPGTSYYPWNDPLPLNSPLERPTIDLECLCASGMYLVNSVVLDGDGVEVSGCPQDLGGVLMVLTHLPVS</sequence>
<accession>A0AAE1U0T3</accession>
<keyword evidence="2" id="KW-1185">Reference proteome</keyword>
<evidence type="ECO:0000313" key="1">
    <source>
        <dbReference type="EMBL" id="KAK4305297.1"/>
    </source>
</evidence>
<reference evidence="1" key="1">
    <citation type="submission" date="2023-11" db="EMBL/GenBank/DDBJ databases">
        <title>Genome assemblies of two species of porcelain crab, Petrolisthes cinctipes and Petrolisthes manimaculis (Anomura: Porcellanidae).</title>
        <authorList>
            <person name="Angst P."/>
        </authorList>
    </citation>
    <scope>NUCLEOTIDE SEQUENCE</scope>
    <source>
        <strain evidence="1">PB745_02</strain>
        <tissue evidence="1">Gill</tissue>
    </source>
</reference>
<proteinExistence type="predicted"/>